<feature type="transmembrane region" description="Helical" evidence="1">
    <location>
        <begin position="81"/>
        <end position="101"/>
    </location>
</feature>
<gene>
    <name evidence="2" type="ORF">JIN87_09025</name>
</gene>
<sequence>MNETSSIAESSWSWGAVWIFYALFYGKYFRHVASRLKPDLKTVDVQGSPERLLKKSRSCWRFALFLTVPTLLEAIRPTDFTSMLISITPCIFGVWVMHAVWSEVFRSKVRKANASGESKLHGRSKTDI</sequence>
<dbReference type="AlphaFoldDB" id="A0A934S0S4"/>
<keyword evidence="3" id="KW-1185">Reference proteome</keyword>
<keyword evidence="1" id="KW-0812">Transmembrane</keyword>
<keyword evidence="1" id="KW-0472">Membrane</keyword>
<evidence type="ECO:0000313" key="2">
    <source>
        <dbReference type="EMBL" id="MBK1877008.1"/>
    </source>
</evidence>
<feature type="transmembrane region" description="Helical" evidence="1">
    <location>
        <begin position="58"/>
        <end position="75"/>
    </location>
</feature>
<dbReference type="Proteomes" id="UP000617628">
    <property type="component" value="Unassembled WGS sequence"/>
</dbReference>
<organism evidence="2 3">
    <name type="scientific">Pelagicoccus mobilis</name>
    <dbReference type="NCBI Taxonomy" id="415221"/>
    <lineage>
        <taxon>Bacteria</taxon>
        <taxon>Pseudomonadati</taxon>
        <taxon>Verrucomicrobiota</taxon>
        <taxon>Opitutia</taxon>
        <taxon>Puniceicoccales</taxon>
        <taxon>Pelagicoccaceae</taxon>
        <taxon>Pelagicoccus</taxon>
    </lineage>
</organism>
<dbReference type="EMBL" id="JAENIL010000014">
    <property type="protein sequence ID" value="MBK1877008.1"/>
    <property type="molecule type" value="Genomic_DNA"/>
</dbReference>
<proteinExistence type="predicted"/>
<evidence type="ECO:0000313" key="3">
    <source>
        <dbReference type="Proteomes" id="UP000617628"/>
    </source>
</evidence>
<keyword evidence="1" id="KW-1133">Transmembrane helix</keyword>
<protein>
    <submittedName>
        <fullName evidence="2">Uncharacterized protein</fullName>
    </submittedName>
</protein>
<dbReference type="RefSeq" id="WP_200355225.1">
    <property type="nucleotide sequence ID" value="NZ_JAENIL010000014.1"/>
</dbReference>
<accession>A0A934S0S4</accession>
<name>A0A934S0S4_9BACT</name>
<feature type="transmembrane region" description="Helical" evidence="1">
    <location>
        <begin position="12"/>
        <end position="29"/>
    </location>
</feature>
<evidence type="ECO:0000256" key="1">
    <source>
        <dbReference type="SAM" id="Phobius"/>
    </source>
</evidence>
<reference evidence="2" key="1">
    <citation type="submission" date="2021-01" db="EMBL/GenBank/DDBJ databases">
        <title>Modified the classification status of verrucomicrobia.</title>
        <authorList>
            <person name="Feng X."/>
        </authorList>
    </citation>
    <scope>NUCLEOTIDE SEQUENCE</scope>
    <source>
        <strain evidence="2">KCTC 13126</strain>
    </source>
</reference>
<comment type="caution">
    <text evidence="2">The sequence shown here is derived from an EMBL/GenBank/DDBJ whole genome shotgun (WGS) entry which is preliminary data.</text>
</comment>